<evidence type="ECO:0000256" key="2">
    <source>
        <dbReference type="ARBA" id="ARBA00022741"/>
    </source>
</evidence>
<dbReference type="Proteomes" id="UP000728032">
    <property type="component" value="Unassembled WGS sequence"/>
</dbReference>
<dbReference type="PANTHER" id="PTHR22594:SF34">
    <property type="entry name" value="ASPARAGINE--TRNA LIGASE, MITOCHONDRIAL-RELATED"/>
    <property type="match status" value="1"/>
</dbReference>
<proteinExistence type="predicted"/>
<evidence type="ECO:0000313" key="8">
    <source>
        <dbReference type="Proteomes" id="UP000728032"/>
    </source>
</evidence>
<dbReference type="InterPro" id="IPR006195">
    <property type="entry name" value="aa-tRNA-synth_II"/>
</dbReference>
<keyword evidence="1" id="KW-0436">Ligase</keyword>
<name>A0A7R9LQJ0_9ACAR</name>
<sequence>MSFIKHYLRPKPLQSMRWLRGLCHQSANESKHLPKDKIITKMNVKNALRCQPSDQLIAISGWVKSSRKQKPIFLHINDGSVHKHIQVVINEDVVHTLAKELHNGCCVRCVGRLVKSPGPKQPVELLCQSIDIMGSCDPNAYPFVDKSLDYKTQYFRQFPHLRQRQPLFQSLARLRSEAMNAIHMYGRQHDFTNVTTPLLTSNDCEGGGHVFTVKSPFCTEDNLYFNRQTYLSVSSQLHLEAMARSLSRVYTLSQCFRAEQSLSRRHLAEFLMYESEEAMTYNEAIETLRKTTKYEDLKSGQNLNAEQERLLVECMDNIPVFVTHFPANVFIQYILLTNRPALCFDLLAPISGEICGGSVREDSLTELENRINDLKMSDSLDWYLDLRRFGNTITGGYGIGFDRLMQTMTGIPNIRDVSTFPRFLHNCLL</sequence>
<keyword evidence="5" id="KW-0030">Aminoacyl-tRNA synthetase</keyword>
<dbReference type="PANTHER" id="PTHR22594">
    <property type="entry name" value="ASPARTYL/LYSYL-TRNA SYNTHETASE"/>
    <property type="match status" value="1"/>
</dbReference>
<dbReference type="InterPro" id="IPR012340">
    <property type="entry name" value="NA-bd_OB-fold"/>
</dbReference>
<dbReference type="PROSITE" id="PS50862">
    <property type="entry name" value="AA_TRNA_LIGASE_II"/>
    <property type="match status" value="1"/>
</dbReference>
<dbReference type="EMBL" id="CAJPVJ010001996">
    <property type="protein sequence ID" value="CAG2165629.1"/>
    <property type="molecule type" value="Genomic_DNA"/>
</dbReference>
<dbReference type="SUPFAM" id="SSF50249">
    <property type="entry name" value="Nucleic acid-binding proteins"/>
    <property type="match status" value="1"/>
</dbReference>
<dbReference type="GO" id="GO:0003676">
    <property type="term" value="F:nucleic acid binding"/>
    <property type="evidence" value="ECO:0007669"/>
    <property type="project" value="InterPro"/>
</dbReference>
<dbReference type="InterPro" id="IPR004365">
    <property type="entry name" value="NA-bd_OB_tRNA"/>
</dbReference>
<evidence type="ECO:0000256" key="3">
    <source>
        <dbReference type="ARBA" id="ARBA00022840"/>
    </source>
</evidence>
<evidence type="ECO:0000256" key="1">
    <source>
        <dbReference type="ARBA" id="ARBA00022598"/>
    </source>
</evidence>
<evidence type="ECO:0000256" key="5">
    <source>
        <dbReference type="ARBA" id="ARBA00023146"/>
    </source>
</evidence>
<reference evidence="7" key="1">
    <citation type="submission" date="2020-11" db="EMBL/GenBank/DDBJ databases">
        <authorList>
            <person name="Tran Van P."/>
        </authorList>
    </citation>
    <scope>NUCLEOTIDE SEQUENCE</scope>
</reference>
<dbReference type="CDD" id="cd04318">
    <property type="entry name" value="EcAsnRS_like_N"/>
    <property type="match status" value="1"/>
</dbReference>
<dbReference type="GO" id="GO:0006421">
    <property type="term" value="P:asparaginyl-tRNA aminoacylation"/>
    <property type="evidence" value="ECO:0007669"/>
    <property type="project" value="TreeGrafter"/>
</dbReference>
<keyword evidence="2" id="KW-0547">Nucleotide-binding</keyword>
<protein>
    <recommendedName>
        <fullName evidence="6">Aminoacyl-transfer RNA synthetases class-II family profile domain-containing protein</fullName>
    </recommendedName>
</protein>
<dbReference type="Pfam" id="PF01336">
    <property type="entry name" value="tRNA_anti-codon"/>
    <property type="match status" value="1"/>
</dbReference>
<dbReference type="GO" id="GO:0005739">
    <property type="term" value="C:mitochondrion"/>
    <property type="evidence" value="ECO:0007669"/>
    <property type="project" value="TreeGrafter"/>
</dbReference>
<dbReference type="Pfam" id="PF00152">
    <property type="entry name" value="tRNA-synt_2"/>
    <property type="match status" value="1"/>
</dbReference>
<dbReference type="SUPFAM" id="SSF55681">
    <property type="entry name" value="Class II aaRS and biotin synthetases"/>
    <property type="match status" value="1"/>
</dbReference>
<evidence type="ECO:0000313" key="7">
    <source>
        <dbReference type="EMBL" id="CAD7645362.1"/>
    </source>
</evidence>
<feature type="domain" description="Aminoacyl-transfer RNA synthetases class-II family profile" evidence="6">
    <location>
        <begin position="161"/>
        <end position="421"/>
    </location>
</feature>
<accession>A0A7R9LQJ0</accession>
<keyword evidence="4" id="KW-0648">Protein biosynthesis</keyword>
<organism evidence="7">
    <name type="scientific">Oppiella nova</name>
    <dbReference type="NCBI Taxonomy" id="334625"/>
    <lineage>
        <taxon>Eukaryota</taxon>
        <taxon>Metazoa</taxon>
        <taxon>Ecdysozoa</taxon>
        <taxon>Arthropoda</taxon>
        <taxon>Chelicerata</taxon>
        <taxon>Arachnida</taxon>
        <taxon>Acari</taxon>
        <taxon>Acariformes</taxon>
        <taxon>Sarcoptiformes</taxon>
        <taxon>Oribatida</taxon>
        <taxon>Brachypylina</taxon>
        <taxon>Oppioidea</taxon>
        <taxon>Oppiidae</taxon>
        <taxon>Oppiella</taxon>
    </lineage>
</organism>
<dbReference type="InterPro" id="IPR045864">
    <property type="entry name" value="aa-tRNA-synth_II/BPL/LPL"/>
</dbReference>
<dbReference type="AlphaFoldDB" id="A0A7R9LQJ0"/>
<dbReference type="OrthoDB" id="1931232at2759"/>
<dbReference type="GO" id="GO:0004816">
    <property type="term" value="F:asparagine-tRNA ligase activity"/>
    <property type="evidence" value="ECO:0007669"/>
    <property type="project" value="TreeGrafter"/>
</dbReference>
<gene>
    <name evidence="7" type="ORF">ONB1V03_LOCUS5168</name>
</gene>
<dbReference type="InterPro" id="IPR004364">
    <property type="entry name" value="Aa-tRNA-synt_II"/>
</dbReference>
<dbReference type="GO" id="GO:0005524">
    <property type="term" value="F:ATP binding"/>
    <property type="evidence" value="ECO:0007669"/>
    <property type="project" value="UniProtKB-KW"/>
</dbReference>
<keyword evidence="3" id="KW-0067">ATP-binding</keyword>
<evidence type="ECO:0000256" key="4">
    <source>
        <dbReference type="ARBA" id="ARBA00022917"/>
    </source>
</evidence>
<evidence type="ECO:0000259" key="6">
    <source>
        <dbReference type="PROSITE" id="PS50862"/>
    </source>
</evidence>
<dbReference type="Gene3D" id="2.40.50.140">
    <property type="entry name" value="Nucleic acid-binding proteins"/>
    <property type="match status" value="1"/>
</dbReference>
<keyword evidence="8" id="KW-1185">Reference proteome</keyword>
<dbReference type="EMBL" id="OC916821">
    <property type="protein sequence ID" value="CAD7645362.1"/>
    <property type="molecule type" value="Genomic_DNA"/>
</dbReference>
<dbReference type="Gene3D" id="3.30.930.10">
    <property type="entry name" value="Bira Bifunctional Protein, Domain 2"/>
    <property type="match status" value="2"/>
</dbReference>